<dbReference type="Proteomes" id="UP000694412">
    <property type="component" value="Chromosome 3"/>
</dbReference>
<dbReference type="PANTHER" id="PTHR14819:SF5">
    <property type="entry name" value="INTERFERON-INDUCED VERY LARGE GTPASE 1"/>
    <property type="match status" value="1"/>
</dbReference>
<dbReference type="PANTHER" id="PTHR14819">
    <property type="entry name" value="GTP-BINDING"/>
    <property type="match status" value="1"/>
</dbReference>
<evidence type="ECO:0000313" key="2">
    <source>
        <dbReference type="Proteomes" id="UP000694412"/>
    </source>
</evidence>
<protein>
    <recommendedName>
        <fullName evidence="3">Interferon-induced very large GTPase 1</fullName>
    </recommendedName>
</protein>
<dbReference type="AlphaFoldDB" id="A0A8C2YC38"/>
<keyword evidence="2" id="KW-1185">Reference proteome</keyword>
<evidence type="ECO:0000313" key="1">
    <source>
        <dbReference type="Ensembl" id="ENSCJPP00005015703.1"/>
    </source>
</evidence>
<accession>A0A8C2YC38</accession>
<reference evidence="1" key="1">
    <citation type="submission" date="2015-11" db="EMBL/GenBank/DDBJ databases">
        <authorList>
            <consortium name="International Coturnix japonica Genome Analysis Consortium"/>
            <person name="Warren W."/>
            <person name="Burt D.W."/>
            <person name="Antin P.B."/>
            <person name="Lanford R."/>
            <person name="Gros J."/>
            <person name="Wilson R.K."/>
        </authorList>
    </citation>
    <scope>NUCLEOTIDE SEQUENCE [LARGE SCALE GENOMIC DNA]</scope>
</reference>
<proteinExistence type="predicted"/>
<dbReference type="GeneTree" id="ENSGT00940000154393"/>
<dbReference type="Ensembl" id="ENSCJPT00005022207.1">
    <property type="protein sequence ID" value="ENSCJPP00005015703.1"/>
    <property type="gene ID" value="ENSCJPG00005012969.1"/>
</dbReference>
<dbReference type="InterPro" id="IPR052986">
    <property type="entry name" value="VLIG_GTPase"/>
</dbReference>
<organism evidence="1 2">
    <name type="scientific">Coturnix japonica</name>
    <name type="common">Japanese quail</name>
    <name type="synonym">Coturnix coturnix japonica</name>
    <dbReference type="NCBI Taxonomy" id="93934"/>
    <lineage>
        <taxon>Eukaryota</taxon>
        <taxon>Metazoa</taxon>
        <taxon>Chordata</taxon>
        <taxon>Craniata</taxon>
        <taxon>Vertebrata</taxon>
        <taxon>Euteleostomi</taxon>
        <taxon>Archelosauria</taxon>
        <taxon>Archosauria</taxon>
        <taxon>Dinosauria</taxon>
        <taxon>Saurischia</taxon>
        <taxon>Theropoda</taxon>
        <taxon>Coelurosauria</taxon>
        <taxon>Aves</taxon>
        <taxon>Neognathae</taxon>
        <taxon>Galloanserae</taxon>
        <taxon>Galliformes</taxon>
        <taxon>Phasianidae</taxon>
        <taxon>Perdicinae</taxon>
        <taxon>Coturnix</taxon>
    </lineage>
</organism>
<reference evidence="1" key="2">
    <citation type="submission" date="2025-08" db="UniProtKB">
        <authorList>
            <consortium name="Ensembl"/>
        </authorList>
    </citation>
    <scope>IDENTIFICATION</scope>
</reference>
<sequence length="359" mass="41874">IEDFFKCFQISCQGATSITTFADFLCSKIDPGLRLAIYDKTALVIAERMRSEVPDFSGSRANLEVCILKYLAQEEKFENYKLYLSSPVDFLESYIQTHVETYCLDQNRRLVMFLNTTLTQYYETIQKAVFASTAVVKGRRDSNKIISLWLDEFCRELGGVLRLPRGDLVGIEHLEITDIEFLNDAMMKALSPLRNRLKEEFAHADLSSFEKQPHRILVEQFPGCKEQCPFCGSVCTNTIPNHDGDHQLVFHRPQVLGKWRVYKTDIFVTDICSSSVASDKLFRVSKYRWLPYKKYRDAGPPFSTWNILPDSSMQKYWKWFVCHFREQLEEFFKGKFHDRGEIPASWHKVTKQEALDELR</sequence>
<reference evidence="1" key="3">
    <citation type="submission" date="2025-09" db="UniProtKB">
        <authorList>
            <consortium name="Ensembl"/>
        </authorList>
    </citation>
    <scope>IDENTIFICATION</scope>
</reference>
<name>A0A8C2YC38_COTJA</name>
<evidence type="ECO:0008006" key="3">
    <source>
        <dbReference type="Google" id="ProtNLM"/>
    </source>
</evidence>